<feature type="compositionally biased region" description="Low complexity" evidence="1">
    <location>
        <begin position="401"/>
        <end position="426"/>
    </location>
</feature>
<feature type="transmembrane region" description="Helical" evidence="2">
    <location>
        <begin position="257"/>
        <end position="279"/>
    </location>
</feature>
<reference evidence="3" key="2">
    <citation type="journal article" date="2019" name="IMA Fungus">
        <title>Genome sequencing and comparison of five Tilletia species to identify candidate genes for the detection of regulated species infecting wheat.</title>
        <authorList>
            <person name="Nguyen H.D.T."/>
            <person name="Sultana T."/>
            <person name="Kesanakurti P."/>
            <person name="Hambleton S."/>
        </authorList>
    </citation>
    <scope>NUCLEOTIDE SEQUENCE</scope>
    <source>
        <strain evidence="3">DAOMC 236422</strain>
    </source>
</reference>
<keyword evidence="4" id="KW-1185">Reference proteome</keyword>
<feature type="transmembrane region" description="Helical" evidence="2">
    <location>
        <begin position="182"/>
        <end position="203"/>
    </location>
</feature>
<dbReference type="AlphaFoldDB" id="A0A8X7T386"/>
<feature type="transmembrane region" description="Helical" evidence="2">
    <location>
        <begin position="129"/>
        <end position="150"/>
    </location>
</feature>
<feature type="transmembrane region" description="Helical" evidence="2">
    <location>
        <begin position="54"/>
        <end position="73"/>
    </location>
</feature>
<dbReference type="EMBL" id="LWDG02000256">
    <property type="protein sequence ID" value="KAE8267131.1"/>
    <property type="molecule type" value="Genomic_DNA"/>
</dbReference>
<feature type="region of interest" description="Disordered" evidence="1">
    <location>
        <begin position="354"/>
        <end position="480"/>
    </location>
</feature>
<evidence type="ECO:0000313" key="4">
    <source>
        <dbReference type="Proteomes" id="UP000078113"/>
    </source>
</evidence>
<keyword evidence="2" id="KW-0812">Transmembrane</keyword>
<feature type="compositionally biased region" description="Polar residues" evidence="1">
    <location>
        <begin position="430"/>
        <end position="452"/>
    </location>
</feature>
<feature type="transmembrane region" description="Helical" evidence="2">
    <location>
        <begin position="88"/>
        <end position="108"/>
    </location>
</feature>
<evidence type="ECO:0000256" key="2">
    <source>
        <dbReference type="SAM" id="Phobius"/>
    </source>
</evidence>
<reference evidence="3" key="1">
    <citation type="submission" date="2016-04" db="EMBL/GenBank/DDBJ databases">
        <authorList>
            <person name="Nguyen H.D."/>
            <person name="Samba Siva P."/>
            <person name="Cullis J."/>
            <person name="Levesque C.A."/>
            <person name="Hambleton S."/>
        </authorList>
    </citation>
    <scope>NUCLEOTIDE SEQUENCE</scope>
    <source>
        <strain evidence="3">DAOMC 236422</strain>
    </source>
</reference>
<feature type="transmembrane region" description="Helical" evidence="2">
    <location>
        <begin position="20"/>
        <end position="42"/>
    </location>
</feature>
<feature type="compositionally biased region" description="Basic and acidic residues" evidence="1">
    <location>
        <begin position="379"/>
        <end position="399"/>
    </location>
</feature>
<feature type="transmembrane region" description="Helical" evidence="2">
    <location>
        <begin position="224"/>
        <end position="245"/>
    </location>
</feature>
<gene>
    <name evidence="3" type="ORF">A4X09_0g5219</name>
</gene>
<proteinExistence type="predicted"/>
<sequence>MPGHLSSLDLAVAWFNQFALHYAILGDAFTAILVVAFVLMTLFSNGQVFKRARYAIITLATLAQISASVLNSIDARRLGLHENIPDTLFTAQVAMLFVVPLFADFALIPRIKELTRQRGVALLSDKRTLLAMGLPLALKIPRIILVVDFLSMTDTCVPLTKTSPLASVLMCMPAQKFAKLQWIVTLADQSISMITLAICMYHLGWGWGDKRAVSKSILGKASMFGCTLAATMVLPVIVLGALLALHASGKKTHIEGYLIALQPNVSVLGVALAALYPIVRADRRLQLARSRMQVSQTEARRLSLTQYEAAEPFTLRNQPGKTLLGAPHLRPGGIPHLKRHSSHSGYLNSTTFSEEKVNGEGGMGSPQGHWTITTRQRSPHSESEDGLDEKIGTGSDHTHSTHTTPSHSRSNSYHLKGSAPSSPAGAISNYMPTTPTRMQSHQSWNGVNQAGSPYSPASRGGTPMSQVEPTMMRGSPLYRS</sequence>
<name>A0A8X7T386_9BASI</name>
<keyword evidence="2" id="KW-1133">Transmembrane helix</keyword>
<keyword evidence="2" id="KW-0472">Membrane</keyword>
<protein>
    <submittedName>
        <fullName evidence="3">Uncharacterized protein</fullName>
    </submittedName>
</protein>
<dbReference type="Proteomes" id="UP000078113">
    <property type="component" value="Unassembled WGS sequence"/>
</dbReference>
<comment type="caution">
    <text evidence="3">The sequence shown here is derived from an EMBL/GenBank/DDBJ whole genome shotgun (WGS) entry which is preliminary data.</text>
</comment>
<evidence type="ECO:0000313" key="3">
    <source>
        <dbReference type="EMBL" id="KAE8267131.1"/>
    </source>
</evidence>
<evidence type="ECO:0000256" key="1">
    <source>
        <dbReference type="SAM" id="MobiDB-lite"/>
    </source>
</evidence>
<organism evidence="3 4">
    <name type="scientific">Tilletia walkeri</name>
    <dbReference type="NCBI Taxonomy" id="117179"/>
    <lineage>
        <taxon>Eukaryota</taxon>
        <taxon>Fungi</taxon>
        <taxon>Dikarya</taxon>
        <taxon>Basidiomycota</taxon>
        <taxon>Ustilaginomycotina</taxon>
        <taxon>Exobasidiomycetes</taxon>
        <taxon>Tilletiales</taxon>
        <taxon>Tilletiaceae</taxon>
        <taxon>Tilletia</taxon>
    </lineage>
</organism>
<accession>A0A8X7T386</accession>